<dbReference type="KEGG" id="tau:Tola_1265"/>
<evidence type="ECO:0000313" key="1">
    <source>
        <dbReference type="EMBL" id="ACQ92882.1"/>
    </source>
</evidence>
<gene>
    <name evidence="1" type="ordered locus">Tola_1265</name>
</gene>
<organism evidence="1 2">
    <name type="scientific">Tolumonas auensis (strain DSM 9187 / NBRC 110442 / TA 4)</name>
    <dbReference type="NCBI Taxonomy" id="595494"/>
    <lineage>
        <taxon>Bacteria</taxon>
        <taxon>Pseudomonadati</taxon>
        <taxon>Pseudomonadota</taxon>
        <taxon>Gammaproteobacteria</taxon>
        <taxon>Aeromonadales</taxon>
        <taxon>Aeromonadaceae</taxon>
        <taxon>Tolumonas</taxon>
    </lineage>
</organism>
<evidence type="ECO:0000313" key="2">
    <source>
        <dbReference type="Proteomes" id="UP000009073"/>
    </source>
</evidence>
<dbReference type="EMBL" id="CP001616">
    <property type="protein sequence ID" value="ACQ92882.1"/>
    <property type="molecule type" value="Genomic_DNA"/>
</dbReference>
<reference evidence="1 2" key="2">
    <citation type="journal article" date="2011" name="Stand. Genomic Sci.">
        <title>Complete genome sequence of Tolumonas auensis type strain (TA 4).</title>
        <authorList>
            <person name="Chertkov O."/>
            <person name="Copeland A."/>
            <person name="Lucas S."/>
            <person name="Lapidus A."/>
            <person name="Berry K.W."/>
            <person name="Detter J.C."/>
            <person name="Del Rio T.G."/>
            <person name="Hammon N."/>
            <person name="Dalin E."/>
            <person name="Tice H."/>
            <person name="Pitluck S."/>
            <person name="Richardson P."/>
            <person name="Bruce D."/>
            <person name="Goodwin L."/>
            <person name="Han C."/>
            <person name="Tapia R."/>
            <person name="Saunders E."/>
            <person name="Schmutz J."/>
            <person name="Brettin T."/>
            <person name="Larimer F."/>
            <person name="Land M."/>
            <person name="Hauser L."/>
            <person name="Spring S."/>
            <person name="Rohde M."/>
            <person name="Kyrpides N.C."/>
            <person name="Ivanova N."/>
            <person name="Goker M."/>
            <person name="Beller H.R."/>
            <person name="Klenk H.P."/>
            <person name="Woyke T."/>
        </authorList>
    </citation>
    <scope>NUCLEOTIDE SEQUENCE [LARGE SCALE GENOMIC DNA]</scope>
    <source>
        <strain evidence="2">DSM 9187 / TA4</strain>
    </source>
</reference>
<keyword evidence="2" id="KW-1185">Reference proteome</keyword>
<protein>
    <submittedName>
        <fullName evidence="1">Uncharacterized protein</fullName>
    </submittedName>
</protein>
<proteinExistence type="predicted"/>
<dbReference type="eggNOG" id="ENOG5033RB0">
    <property type="taxonomic scope" value="Bacteria"/>
</dbReference>
<dbReference type="Proteomes" id="UP000009073">
    <property type="component" value="Chromosome"/>
</dbReference>
<reference evidence="2" key="1">
    <citation type="submission" date="2009-05" db="EMBL/GenBank/DDBJ databases">
        <title>Complete sequence of Tolumonas auensis DSM 9187.</title>
        <authorList>
            <consortium name="US DOE Joint Genome Institute"/>
            <person name="Lucas S."/>
            <person name="Copeland A."/>
            <person name="Lapidus A."/>
            <person name="Glavina del Rio T."/>
            <person name="Tice H."/>
            <person name="Bruce D."/>
            <person name="Goodwin L."/>
            <person name="Pitluck S."/>
            <person name="Chertkov O."/>
            <person name="Brettin T."/>
            <person name="Detter J.C."/>
            <person name="Han C."/>
            <person name="Larimer F."/>
            <person name="Land M."/>
            <person name="Hauser L."/>
            <person name="Kyrpides N."/>
            <person name="Mikhailova N."/>
            <person name="Spring S."/>
            <person name="Beller H."/>
        </authorList>
    </citation>
    <scope>NUCLEOTIDE SEQUENCE [LARGE SCALE GENOMIC DNA]</scope>
    <source>
        <strain evidence="2">DSM 9187 / TA4</strain>
    </source>
</reference>
<dbReference type="AlphaFoldDB" id="C4LE61"/>
<dbReference type="HOGENOM" id="CLU_1342745_0_0_6"/>
<sequence length="204" mass="21986">MIDWISVDDVLYRWDGQEIVCETGVGYSTRIEGNHLDGLEINDGSDNVSGRLFVDFAAGTLAYEPFDDQPSEEVLHYSLDGNETEVSLSQLPLMVALNDVLTVEDDADIWSSIANTSQYHVEAPGADVFHNPSDSVEHTALLDDGDTTLDLILQNIGDTAPVVAGIPDLISVPADFDSAYLNSGLADPLDSLHFYNAGGNGEHS</sequence>
<dbReference type="OrthoDB" id="5600946at2"/>
<dbReference type="RefSeq" id="WP_012729481.1">
    <property type="nucleotide sequence ID" value="NC_012691.1"/>
</dbReference>
<dbReference type="STRING" id="595494.Tola_1265"/>
<accession>C4LE61</accession>
<name>C4LE61_TOLAT</name>